<dbReference type="Pfam" id="PF00528">
    <property type="entry name" value="BPD_transp_1"/>
    <property type="match status" value="1"/>
</dbReference>
<dbReference type="PROSITE" id="PS50928">
    <property type="entry name" value="ABC_TM1"/>
    <property type="match status" value="1"/>
</dbReference>
<comment type="caution">
    <text evidence="7">The sequence shown here is derived from an EMBL/GenBank/DDBJ whole genome shotgun (WGS) entry which is preliminary data.</text>
</comment>
<evidence type="ECO:0000256" key="2">
    <source>
        <dbReference type="ARBA" id="ARBA00022692"/>
    </source>
</evidence>
<dbReference type="EMBL" id="BAAACG010000001">
    <property type="protein sequence ID" value="GAA0732451.1"/>
    <property type="molecule type" value="Genomic_DNA"/>
</dbReference>
<evidence type="ECO:0000313" key="7">
    <source>
        <dbReference type="EMBL" id="GAA0732451.1"/>
    </source>
</evidence>
<evidence type="ECO:0000256" key="5">
    <source>
        <dbReference type="RuleBase" id="RU363032"/>
    </source>
</evidence>
<evidence type="ECO:0000256" key="1">
    <source>
        <dbReference type="ARBA" id="ARBA00004141"/>
    </source>
</evidence>
<dbReference type="InterPro" id="IPR035906">
    <property type="entry name" value="MetI-like_sf"/>
</dbReference>
<keyword evidence="5" id="KW-0813">Transport</keyword>
<dbReference type="RefSeq" id="WP_343757938.1">
    <property type="nucleotide sequence ID" value="NZ_BAAACG010000001.1"/>
</dbReference>
<dbReference type="InterPro" id="IPR049783">
    <property type="entry name" value="ABC_perm_TupB-like"/>
</dbReference>
<dbReference type="PANTHER" id="PTHR43632">
    <property type="entry name" value="PERMEASE COMPONENT OF TUNGSTATE ABC TRANSPORTER"/>
    <property type="match status" value="1"/>
</dbReference>
<dbReference type="InterPro" id="IPR000515">
    <property type="entry name" value="MetI-like"/>
</dbReference>
<feature type="domain" description="ABC transmembrane type-1" evidence="6">
    <location>
        <begin position="18"/>
        <end position="214"/>
    </location>
</feature>
<comment type="subcellular location">
    <subcellularLocation>
        <location evidence="5">Cell membrane</location>
        <topology evidence="5">Multi-pass membrane protein</topology>
    </subcellularLocation>
    <subcellularLocation>
        <location evidence="1">Membrane</location>
        <topology evidence="1">Multi-pass membrane protein</topology>
    </subcellularLocation>
</comment>
<feature type="transmembrane region" description="Helical" evidence="5">
    <location>
        <begin position="89"/>
        <end position="116"/>
    </location>
</feature>
<protein>
    <submittedName>
        <fullName evidence="7">ABC transporter permease</fullName>
    </submittedName>
</protein>
<proteinExistence type="inferred from homology"/>
<dbReference type="CDD" id="cd06261">
    <property type="entry name" value="TM_PBP2"/>
    <property type="match status" value="1"/>
</dbReference>
<feature type="transmembrane region" description="Helical" evidence="5">
    <location>
        <begin position="196"/>
        <end position="217"/>
    </location>
</feature>
<dbReference type="SUPFAM" id="SSF161098">
    <property type="entry name" value="MetI-like"/>
    <property type="match status" value="1"/>
</dbReference>
<organism evidence="7 8">
    <name type="scientific">Clostridium oceanicum</name>
    <dbReference type="NCBI Taxonomy" id="1543"/>
    <lineage>
        <taxon>Bacteria</taxon>
        <taxon>Bacillati</taxon>
        <taxon>Bacillota</taxon>
        <taxon>Clostridia</taxon>
        <taxon>Eubacteriales</taxon>
        <taxon>Clostridiaceae</taxon>
        <taxon>Clostridium</taxon>
    </lineage>
</organism>
<keyword evidence="4 5" id="KW-0472">Membrane</keyword>
<keyword evidence="8" id="KW-1185">Reference proteome</keyword>
<sequence>MEQEFLKVIDLKEILPVVLMSLYVSLSSTLIASTLGMFIGIPCALLEFKFKKIIIQINHTLMSVPPVLMGLLVYLLLSRKGPLGEFQLLFTPTAMIIAQTLLIFPIVFGLSISIIIKNGKDIRNTCMTLGANNTQTFFIIIKENKIQLLAVITAAFGRAISEVGAVMIVGGNIKGFTRVMTTYIALETGKGDFNEALVIGGILLAISFIINGILHFFQGSEDF</sequence>
<keyword evidence="2 5" id="KW-0812">Transmembrane</keyword>
<feature type="transmembrane region" description="Helical" evidence="5">
    <location>
        <begin position="148"/>
        <end position="170"/>
    </location>
</feature>
<gene>
    <name evidence="7" type="ORF">GCM10008906_02070</name>
</gene>
<accession>A0ABN1J8Z1</accession>
<evidence type="ECO:0000256" key="3">
    <source>
        <dbReference type="ARBA" id="ARBA00022989"/>
    </source>
</evidence>
<comment type="similarity">
    <text evidence="5">Belongs to the binding-protein-dependent transport system permease family.</text>
</comment>
<evidence type="ECO:0000256" key="4">
    <source>
        <dbReference type="ARBA" id="ARBA00023136"/>
    </source>
</evidence>
<dbReference type="Proteomes" id="UP001501510">
    <property type="component" value="Unassembled WGS sequence"/>
</dbReference>
<keyword evidence="3 5" id="KW-1133">Transmembrane helix</keyword>
<feature type="transmembrane region" description="Helical" evidence="5">
    <location>
        <begin position="20"/>
        <end position="45"/>
    </location>
</feature>
<feature type="transmembrane region" description="Helical" evidence="5">
    <location>
        <begin position="57"/>
        <end position="77"/>
    </location>
</feature>
<reference evidence="7 8" key="1">
    <citation type="journal article" date="2019" name="Int. J. Syst. Evol. Microbiol.">
        <title>The Global Catalogue of Microorganisms (GCM) 10K type strain sequencing project: providing services to taxonomists for standard genome sequencing and annotation.</title>
        <authorList>
            <consortium name="The Broad Institute Genomics Platform"/>
            <consortium name="The Broad Institute Genome Sequencing Center for Infectious Disease"/>
            <person name="Wu L."/>
            <person name="Ma J."/>
        </authorList>
    </citation>
    <scope>NUCLEOTIDE SEQUENCE [LARGE SCALE GENOMIC DNA]</scope>
    <source>
        <strain evidence="7 8">JCM 1407</strain>
    </source>
</reference>
<name>A0ABN1J8Z1_9CLOT</name>
<dbReference type="NCBIfam" id="NF038017">
    <property type="entry name" value="ABC_perm1"/>
    <property type="match status" value="1"/>
</dbReference>
<evidence type="ECO:0000313" key="8">
    <source>
        <dbReference type="Proteomes" id="UP001501510"/>
    </source>
</evidence>
<evidence type="ECO:0000259" key="6">
    <source>
        <dbReference type="PROSITE" id="PS50928"/>
    </source>
</evidence>
<dbReference type="Gene3D" id="1.10.3720.10">
    <property type="entry name" value="MetI-like"/>
    <property type="match status" value="1"/>
</dbReference>
<dbReference type="PANTHER" id="PTHR43632:SF1">
    <property type="entry name" value="PERMEASE COMPONENT OF TUNGSTATE ABC TRANSPORTER"/>
    <property type="match status" value="1"/>
</dbReference>